<dbReference type="Proteomes" id="UP000580891">
    <property type="component" value="Unassembled WGS sequence"/>
</dbReference>
<keyword evidence="2" id="KW-1185">Reference proteome</keyword>
<organism evidence="1 2">
    <name type="scientific">[Anoxybacillus] calidus</name>
    <dbReference type="NCBI Taxonomy" id="575178"/>
    <lineage>
        <taxon>Bacteria</taxon>
        <taxon>Bacillati</taxon>
        <taxon>Bacillota</taxon>
        <taxon>Bacilli</taxon>
        <taxon>Bacillales</taxon>
        <taxon>Anoxybacillaceae</taxon>
        <taxon>Paranoxybacillus</taxon>
    </lineage>
</organism>
<dbReference type="AlphaFoldDB" id="A0A7W0BUC8"/>
<accession>A0A7W0BUC8</accession>
<evidence type="ECO:0000313" key="1">
    <source>
        <dbReference type="EMBL" id="MBA2871146.1"/>
    </source>
</evidence>
<protein>
    <submittedName>
        <fullName evidence="1">Uncharacterized protein</fullName>
    </submittedName>
</protein>
<proteinExistence type="predicted"/>
<sequence>MSENQPLSLKKDTYYEPIGKQIDEFVPNGASSFRWAVEKAERIKMIHEVVVKGVYNVADIWVDSACDGIRGSCHCWCFYIFILVFF</sequence>
<reference evidence="1 2" key="1">
    <citation type="submission" date="2020-07" db="EMBL/GenBank/DDBJ databases">
        <title>Genomic Encyclopedia of Type Strains, Phase IV (KMG-IV): sequencing the most valuable type-strain genomes for metagenomic binning, comparative biology and taxonomic classification.</title>
        <authorList>
            <person name="Goeker M."/>
        </authorList>
    </citation>
    <scope>NUCLEOTIDE SEQUENCE [LARGE SCALE GENOMIC DNA]</scope>
    <source>
        <strain evidence="1 2">DSM 25220</strain>
    </source>
</reference>
<comment type="caution">
    <text evidence="1">The sequence shown here is derived from an EMBL/GenBank/DDBJ whole genome shotgun (WGS) entry which is preliminary data.</text>
</comment>
<name>A0A7W0BUC8_9BACL</name>
<gene>
    <name evidence="1" type="ORF">HNQ85_001416</name>
</gene>
<dbReference type="EMBL" id="JACDUU010000002">
    <property type="protein sequence ID" value="MBA2871146.1"/>
    <property type="molecule type" value="Genomic_DNA"/>
</dbReference>
<evidence type="ECO:0000313" key="2">
    <source>
        <dbReference type="Proteomes" id="UP000580891"/>
    </source>
</evidence>